<keyword evidence="6 11" id="KW-0456">Lyase</keyword>
<evidence type="ECO:0000256" key="8">
    <source>
        <dbReference type="ARBA" id="ARBA00047651"/>
    </source>
</evidence>
<dbReference type="SMART" id="SM01004">
    <property type="entry name" value="ALAD"/>
    <property type="match status" value="1"/>
</dbReference>
<accession>A0A1F6H3Q6</accession>
<dbReference type="SUPFAM" id="SSF51569">
    <property type="entry name" value="Aldolase"/>
    <property type="match status" value="1"/>
</dbReference>
<dbReference type="GO" id="GO:0005829">
    <property type="term" value="C:cytosol"/>
    <property type="evidence" value="ECO:0007669"/>
    <property type="project" value="TreeGrafter"/>
</dbReference>
<dbReference type="PANTHER" id="PTHR11458">
    <property type="entry name" value="DELTA-AMINOLEVULINIC ACID DEHYDRATASE"/>
    <property type="match status" value="1"/>
</dbReference>
<sequence>MIQPLFRPRRNRLTPAIRDLVRENQLQVTDLVMPLFVIEGQNQKTEIHSMPGVFRYSLDLLVDECIDLYRLGIRAVVLFPALDESKKDRVATESANLEGLYHRSLRAIKARVPGLCLITDVAMDPYSSDGHDGLVSPTGEILNDETLKILCTQAVSQAKAGADIIAPSDMMDGRVAAIRAALDQAGFTNVGILSYTAKYASAFYGPFRDALDSAPKKGDKKTYQMDPANVKEALRELDLDLAEGADLVMVKPGLPYLDVVRALAEVSEVPVAVYNVSGEYAMLKAAAQLGWLDYQKSVMETMMAFKRAGAKIILTYHAKEVATWLAQEAVSGPR</sequence>
<dbReference type="CDD" id="cd04823">
    <property type="entry name" value="ALAD_PBGS_aspartate_rich"/>
    <property type="match status" value="1"/>
</dbReference>
<evidence type="ECO:0000256" key="11">
    <source>
        <dbReference type="RuleBase" id="RU000515"/>
    </source>
</evidence>
<evidence type="ECO:0000256" key="3">
    <source>
        <dbReference type="ARBA" id="ARBA00012053"/>
    </source>
</evidence>
<dbReference type="UniPathway" id="UPA00251">
    <property type="reaction ID" value="UER00318"/>
</dbReference>
<dbReference type="EC" id="4.2.1.24" evidence="3 11"/>
<dbReference type="InterPro" id="IPR030656">
    <property type="entry name" value="ALAD_AS"/>
</dbReference>
<evidence type="ECO:0000256" key="4">
    <source>
        <dbReference type="ARBA" id="ARBA00020771"/>
    </source>
</evidence>
<feature type="binding site" evidence="10">
    <location>
        <position position="236"/>
    </location>
    <ligand>
        <name>Mg(2+)</name>
        <dbReference type="ChEBI" id="CHEBI:18420"/>
    </ligand>
</feature>
<comment type="subunit">
    <text evidence="11">Homooctamer.</text>
</comment>
<dbReference type="GO" id="GO:0008270">
    <property type="term" value="F:zinc ion binding"/>
    <property type="evidence" value="ECO:0007669"/>
    <property type="project" value="TreeGrafter"/>
</dbReference>
<comment type="pathway">
    <text evidence="1">Porphyrin-containing compound metabolism; protoporphyrin-IX biosynthesis; coproporphyrinogen-III from 5-aminolevulinate: step 1/4.</text>
</comment>
<evidence type="ECO:0000313" key="13">
    <source>
        <dbReference type="EMBL" id="OGH04950.1"/>
    </source>
</evidence>
<dbReference type="InterPro" id="IPR013785">
    <property type="entry name" value="Aldolase_TIM"/>
</dbReference>
<evidence type="ECO:0000256" key="7">
    <source>
        <dbReference type="ARBA" id="ARBA00023244"/>
    </source>
</evidence>
<dbReference type="PRINTS" id="PR00144">
    <property type="entry name" value="DALDHYDRTASE"/>
</dbReference>
<protein>
    <recommendedName>
        <fullName evidence="4 11">Delta-aminolevulinic acid dehydratase</fullName>
        <ecNumber evidence="3 11">4.2.1.24</ecNumber>
    </recommendedName>
</protein>
<evidence type="ECO:0000256" key="1">
    <source>
        <dbReference type="ARBA" id="ARBA00004694"/>
    </source>
</evidence>
<keyword evidence="10" id="KW-0460">Magnesium</keyword>
<reference evidence="13 14" key="1">
    <citation type="journal article" date="2016" name="Nat. Commun.">
        <title>Thousands of microbial genomes shed light on interconnected biogeochemical processes in an aquifer system.</title>
        <authorList>
            <person name="Anantharaman K."/>
            <person name="Brown C.T."/>
            <person name="Hug L.A."/>
            <person name="Sharon I."/>
            <person name="Castelle C.J."/>
            <person name="Probst A.J."/>
            <person name="Thomas B.C."/>
            <person name="Singh A."/>
            <person name="Wilkins M.J."/>
            <person name="Karaoz U."/>
            <person name="Brodie E.L."/>
            <person name="Williams K.H."/>
            <person name="Hubbard S.S."/>
            <person name="Banfield J.F."/>
        </authorList>
    </citation>
    <scope>NUCLEOTIDE SEQUENCE [LARGE SCALE GENOMIC DNA]</scope>
</reference>
<feature type="active site" description="Schiff-base intermediate with substrate" evidence="9">
    <location>
        <position position="198"/>
    </location>
</feature>
<proteinExistence type="inferred from homology"/>
<dbReference type="Proteomes" id="UP000177583">
    <property type="component" value="Unassembled WGS sequence"/>
</dbReference>
<name>A0A1F6H3Q6_9PROT</name>
<dbReference type="PROSITE" id="PS00169">
    <property type="entry name" value="D_ALA_DEHYDRATASE"/>
    <property type="match status" value="1"/>
</dbReference>
<feature type="active site" description="Schiff-base intermediate with substrate" evidence="9">
    <location>
        <position position="251"/>
    </location>
</feature>
<dbReference type="InterPro" id="IPR001731">
    <property type="entry name" value="ALAD"/>
</dbReference>
<comment type="caution">
    <text evidence="13">The sequence shown here is derived from an EMBL/GenBank/DDBJ whole genome shotgun (WGS) entry which is preliminary data.</text>
</comment>
<keyword evidence="5" id="KW-0350">Heme biosynthesis</keyword>
<comment type="catalytic activity">
    <reaction evidence="8 11">
        <text>2 5-aminolevulinate = porphobilinogen + 2 H2O + H(+)</text>
        <dbReference type="Rhea" id="RHEA:24064"/>
        <dbReference type="ChEBI" id="CHEBI:15377"/>
        <dbReference type="ChEBI" id="CHEBI:15378"/>
        <dbReference type="ChEBI" id="CHEBI:58126"/>
        <dbReference type="ChEBI" id="CHEBI:356416"/>
        <dbReference type="EC" id="4.2.1.24"/>
    </reaction>
</comment>
<comment type="similarity">
    <text evidence="2 12">Belongs to the ALAD family.</text>
</comment>
<evidence type="ECO:0000256" key="9">
    <source>
        <dbReference type="PIRSR" id="PIRSR001415-1"/>
    </source>
</evidence>
<dbReference type="AlphaFoldDB" id="A0A1F6H3Q6"/>
<dbReference type="GO" id="GO:0004655">
    <property type="term" value="F:porphobilinogen synthase activity"/>
    <property type="evidence" value="ECO:0007669"/>
    <property type="project" value="UniProtKB-EC"/>
</dbReference>
<dbReference type="Gene3D" id="3.20.20.70">
    <property type="entry name" value="Aldolase class I"/>
    <property type="match status" value="1"/>
</dbReference>
<gene>
    <name evidence="13" type="ORF">A2557_08220</name>
</gene>
<evidence type="ECO:0000256" key="6">
    <source>
        <dbReference type="ARBA" id="ARBA00023239"/>
    </source>
</evidence>
<keyword evidence="10" id="KW-0479">Metal-binding</keyword>
<dbReference type="FunFam" id="3.20.20.70:FF:000019">
    <property type="entry name" value="Delta-aminolevulinic acid dehydratase"/>
    <property type="match status" value="1"/>
</dbReference>
<evidence type="ECO:0000256" key="12">
    <source>
        <dbReference type="RuleBase" id="RU004161"/>
    </source>
</evidence>
<evidence type="ECO:0000256" key="5">
    <source>
        <dbReference type="ARBA" id="ARBA00023133"/>
    </source>
</evidence>
<dbReference type="NCBIfam" id="NF006762">
    <property type="entry name" value="PRK09283.1"/>
    <property type="match status" value="1"/>
</dbReference>
<dbReference type="Pfam" id="PF00490">
    <property type="entry name" value="ALAD"/>
    <property type="match status" value="1"/>
</dbReference>
<evidence type="ECO:0000256" key="2">
    <source>
        <dbReference type="ARBA" id="ARBA00008055"/>
    </source>
</evidence>
<organism evidence="13 14">
    <name type="scientific">Candidatus Lambdaproteobacteria bacterium RIFOXYD2_FULL_56_26</name>
    <dbReference type="NCBI Taxonomy" id="1817773"/>
    <lineage>
        <taxon>Bacteria</taxon>
        <taxon>Pseudomonadati</taxon>
        <taxon>Pseudomonadota</taxon>
        <taxon>Candidatus Lambdaproteobacteria</taxon>
    </lineage>
</organism>
<dbReference type="EMBL" id="MFNF01000001">
    <property type="protein sequence ID" value="OGH04950.1"/>
    <property type="molecule type" value="Genomic_DNA"/>
</dbReference>
<evidence type="ECO:0000313" key="14">
    <source>
        <dbReference type="Proteomes" id="UP000177583"/>
    </source>
</evidence>
<keyword evidence="7 11" id="KW-0627">Porphyrin biosynthesis</keyword>
<dbReference type="PANTHER" id="PTHR11458:SF0">
    <property type="entry name" value="DELTA-AMINOLEVULINIC ACID DEHYDRATASE"/>
    <property type="match status" value="1"/>
</dbReference>
<dbReference type="GO" id="GO:0006782">
    <property type="term" value="P:protoporphyrinogen IX biosynthetic process"/>
    <property type="evidence" value="ECO:0007669"/>
    <property type="project" value="UniProtKB-UniPathway"/>
</dbReference>
<dbReference type="PIRSF" id="PIRSF001415">
    <property type="entry name" value="Porphbilin_synth"/>
    <property type="match status" value="1"/>
</dbReference>
<evidence type="ECO:0000256" key="10">
    <source>
        <dbReference type="PIRSR" id="PIRSR001415-5"/>
    </source>
</evidence>